<protein>
    <submittedName>
        <fullName evidence="4">CO dehydrogenase maturation factor</fullName>
    </submittedName>
</protein>
<dbReference type="KEGG" id="mez:Mtc_1839"/>
<dbReference type="GO" id="GO:0005829">
    <property type="term" value="C:cytosol"/>
    <property type="evidence" value="ECO:0007669"/>
    <property type="project" value="TreeGrafter"/>
</dbReference>
<dbReference type="GeneID" id="11971985"/>
<dbReference type="Proteomes" id="UP000005233">
    <property type="component" value="Chromosome"/>
</dbReference>
<organism evidence="4 5">
    <name type="scientific">Methanocella conradii (strain DSM 24694 / JCM 17849 / CGMCC 1.5162 / HZ254)</name>
    <dbReference type="NCBI Taxonomy" id="1041930"/>
    <lineage>
        <taxon>Archaea</taxon>
        <taxon>Methanobacteriati</taxon>
        <taxon>Methanobacteriota</taxon>
        <taxon>Stenosarchaea group</taxon>
        <taxon>Methanomicrobia</taxon>
        <taxon>Methanocellales</taxon>
        <taxon>Methanocellaceae</taxon>
        <taxon>Methanocella</taxon>
    </lineage>
</organism>
<dbReference type="InterPro" id="IPR050625">
    <property type="entry name" value="ParA/MinD_ATPase"/>
</dbReference>
<dbReference type="InterPro" id="IPR014433">
    <property type="entry name" value="CooC"/>
</dbReference>
<sequence length="263" mass="28929">MKKIITTGKGGVGKTTLVATLARLLVNDGYRVLVIDTDPSMNLAMSLGVPYSMLTTLADNKAAIRDRLGVSGNEDDRQGHAHEVDDDSLEDVISTYTVLTGDKIRVMVMGTIPYGGAGCICSSIALVKLIIERLEKRMPYLDFIIVDSQAGPEVLGRGLAADYDYNLVVTEATPKSLEVARHVMKLARDIGVKKQLVIVNKVEDGADIKATLKEMSQDFKDIYPVCYDRMVVEADKQSRLIMDFYPDSPAICDIRLIKEAIER</sequence>
<dbReference type="Gene3D" id="3.40.50.300">
    <property type="entry name" value="P-loop containing nucleotide triphosphate hydrolases"/>
    <property type="match status" value="1"/>
</dbReference>
<keyword evidence="2" id="KW-0067">ATP-binding</keyword>
<dbReference type="PIRSF" id="PIRSF005647">
    <property type="entry name" value="CooC"/>
    <property type="match status" value="1"/>
</dbReference>
<dbReference type="RefSeq" id="WP_014406412.1">
    <property type="nucleotide sequence ID" value="NC_017034.1"/>
</dbReference>
<keyword evidence="1" id="KW-0547">Nucleotide-binding</keyword>
<dbReference type="EMBL" id="CP003243">
    <property type="protein sequence ID" value="AFD00581.1"/>
    <property type="molecule type" value="Genomic_DNA"/>
</dbReference>
<feature type="domain" description="CobQ/CobB/MinD/ParA nucleotide binding" evidence="3">
    <location>
        <begin position="4"/>
        <end position="235"/>
    </location>
</feature>
<proteinExistence type="predicted"/>
<dbReference type="HOGENOM" id="CLU_082962_0_0_2"/>
<dbReference type="PANTHER" id="PTHR43384:SF6">
    <property type="entry name" value="SEPTUM SITE-DETERMINING PROTEIN MIND HOMOLOG, CHLOROPLASTIC"/>
    <property type="match status" value="1"/>
</dbReference>
<reference evidence="4 5" key="1">
    <citation type="journal article" date="2012" name="J. Bacteriol.">
        <title>Complete genome sequence of a thermophilic methanogen, Methanocella conradii HZ254, isolated from Chinese rice field soil.</title>
        <authorList>
            <person name="Lu Z."/>
            <person name="Lu Y."/>
        </authorList>
    </citation>
    <scope>NUCLEOTIDE SEQUENCE [LARGE SCALE GENOMIC DNA]</scope>
    <source>
        <strain evidence="5">DSM 24694 / JCM 17849 / CGMCC 1.5162 / HZ254</strain>
    </source>
</reference>
<dbReference type="Pfam" id="PF01656">
    <property type="entry name" value="CbiA"/>
    <property type="match status" value="1"/>
</dbReference>
<dbReference type="SUPFAM" id="SSF52540">
    <property type="entry name" value="P-loop containing nucleoside triphosphate hydrolases"/>
    <property type="match status" value="1"/>
</dbReference>
<name>H8IAS6_METCZ</name>
<evidence type="ECO:0000256" key="2">
    <source>
        <dbReference type="ARBA" id="ARBA00022840"/>
    </source>
</evidence>
<dbReference type="GO" id="GO:0009898">
    <property type="term" value="C:cytoplasmic side of plasma membrane"/>
    <property type="evidence" value="ECO:0007669"/>
    <property type="project" value="TreeGrafter"/>
</dbReference>
<dbReference type="GO" id="GO:0016887">
    <property type="term" value="F:ATP hydrolysis activity"/>
    <property type="evidence" value="ECO:0007669"/>
    <property type="project" value="TreeGrafter"/>
</dbReference>
<dbReference type="GO" id="GO:0051782">
    <property type="term" value="P:negative regulation of cell division"/>
    <property type="evidence" value="ECO:0007669"/>
    <property type="project" value="TreeGrafter"/>
</dbReference>
<gene>
    <name evidence="4" type="ordered locus">Mtc_1839</name>
</gene>
<evidence type="ECO:0000313" key="5">
    <source>
        <dbReference type="Proteomes" id="UP000005233"/>
    </source>
</evidence>
<evidence type="ECO:0000256" key="1">
    <source>
        <dbReference type="ARBA" id="ARBA00022741"/>
    </source>
</evidence>
<accession>H8IAS6</accession>
<dbReference type="GO" id="GO:0005524">
    <property type="term" value="F:ATP binding"/>
    <property type="evidence" value="ECO:0007669"/>
    <property type="project" value="UniProtKB-KW"/>
</dbReference>
<dbReference type="AlphaFoldDB" id="H8IAS6"/>
<dbReference type="InterPro" id="IPR027417">
    <property type="entry name" value="P-loop_NTPase"/>
</dbReference>
<evidence type="ECO:0000259" key="3">
    <source>
        <dbReference type="Pfam" id="PF01656"/>
    </source>
</evidence>
<dbReference type="InterPro" id="IPR002586">
    <property type="entry name" value="CobQ/CobB/MinD/ParA_Nub-bd_dom"/>
</dbReference>
<evidence type="ECO:0000313" key="4">
    <source>
        <dbReference type="EMBL" id="AFD00581.1"/>
    </source>
</evidence>
<dbReference type="PANTHER" id="PTHR43384">
    <property type="entry name" value="SEPTUM SITE-DETERMINING PROTEIN MIND HOMOLOG, CHLOROPLASTIC-RELATED"/>
    <property type="match status" value="1"/>
</dbReference>
<dbReference type="STRING" id="1041930.Mtc_1839"/>
<dbReference type="OrthoDB" id="31168at2157"/>
<dbReference type="eggNOG" id="arCOG00587">
    <property type="taxonomic scope" value="Archaea"/>
</dbReference>
<keyword evidence="5" id="KW-1185">Reference proteome</keyword>